<sequence length="138" mass="16402">MYRHLKIQSPQELGIDVIARKLNLNVLYGGVSLRFGNDFVIKKSTKQKEWQLFGHEVGHYLRHYGNHLVMHYLFMDLQELQANHFAYHFCIPTFMLQDLYDLNVYQVMNLFNVEYEFAQTRLSMYQNKLIMGGNHVAL</sequence>
<comment type="caution">
    <text evidence="2">The sequence shown here is derived from an EMBL/GenBank/DDBJ whole genome shotgun (WGS) entry which is preliminary data.</text>
</comment>
<organism evidence="2 3">
    <name type="scientific">Virgibacillus litoralis</name>
    <dbReference type="NCBI Taxonomy" id="578221"/>
    <lineage>
        <taxon>Bacteria</taxon>
        <taxon>Bacillati</taxon>
        <taxon>Bacillota</taxon>
        <taxon>Bacilli</taxon>
        <taxon>Bacillales</taxon>
        <taxon>Bacillaceae</taxon>
        <taxon>Virgibacillus</taxon>
    </lineage>
</organism>
<accession>A0ABS4HC56</accession>
<proteinExistence type="predicted"/>
<name>A0ABS4HC56_9BACI</name>
<keyword evidence="3" id="KW-1185">Reference proteome</keyword>
<reference evidence="2 3" key="1">
    <citation type="submission" date="2021-03" db="EMBL/GenBank/DDBJ databases">
        <title>Genomic Encyclopedia of Type Strains, Phase IV (KMG-IV): sequencing the most valuable type-strain genomes for metagenomic binning, comparative biology and taxonomic classification.</title>
        <authorList>
            <person name="Goeker M."/>
        </authorList>
    </citation>
    <scope>NUCLEOTIDE SEQUENCE [LARGE SCALE GENOMIC DNA]</scope>
    <source>
        <strain evidence="2 3">DSM 21085</strain>
    </source>
</reference>
<gene>
    <name evidence="2" type="ORF">J2Z82_001417</name>
</gene>
<dbReference type="EMBL" id="JAGGKK010000006">
    <property type="protein sequence ID" value="MBP1948481.1"/>
    <property type="molecule type" value="Genomic_DNA"/>
</dbReference>
<dbReference type="Proteomes" id="UP001519328">
    <property type="component" value="Unassembled WGS sequence"/>
</dbReference>
<evidence type="ECO:0000313" key="2">
    <source>
        <dbReference type="EMBL" id="MBP1948481.1"/>
    </source>
</evidence>
<dbReference type="InterPro" id="IPR010359">
    <property type="entry name" value="IrrE_HExxH"/>
</dbReference>
<evidence type="ECO:0000313" key="3">
    <source>
        <dbReference type="Proteomes" id="UP001519328"/>
    </source>
</evidence>
<protein>
    <submittedName>
        <fullName evidence="2">Zn-dependent peptidase ImmA (M78 family)</fullName>
    </submittedName>
</protein>
<dbReference type="Pfam" id="PF06114">
    <property type="entry name" value="Peptidase_M78"/>
    <property type="match status" value="1"/>
</dbReference>
<evidence type="ECO:0000259" key="1">
    <source>
        <dbReference type="Pfam" id="PF06114"/>
    </source>
</evidence>
<feature type="domain" description="IrrE N-terminal-like" evidence="1">
    <location>
        <begin position="12"/>
        <end position="123"/>
    </location>
</feature>